<evidence type="ECO:0000313" key="3">
    <source>
        <dbReference type="Proteomes" id="UP001549921"/>
    </source>
</evidence>
<protein>
    <submittedName>
        <fullName evidence="2">Uncharacterized protein</fullName>
    </submittedName>
</protein>
<evidence type="ECO:0000256" key="1">
    <source>
        <dbReference type="SAM" id="MobiDB-lite"/>
    </source>
</evidence>
<feature type="region of interest" description="Disordered" evidence="1">
    <location>
        <begin position="211"/>
        <end position="245"/>
    </location>
</feature>
<feature type="compositionally biased region" description="Basic residues" evidence="1">
    <location>
        <begin position="236"/>
        <end position="245"/>
    </location>
</feature>
<reference evidence="2 3" key="1">
    <citation type="submission" date="2024-06" db="EMBL/GenBank/DDBJ databases">
        <title>A chromosome-level genome assembly of beet webworm, Loxostege sticticalis.</title>
        <authorList>
            <person name="Zhang Y."/>
        </authorList>
    </citation>
    <scope>NUCLEOTIDE SEQUENCE [LARGE SCALE GENOMIC DNA]</scope>
    <source>
        <strain evidence="2">AQ028</strain>
        <tissue evidence="2">Male pupae</tissue>
    </source>
</reference>
<feature type="region of interest" description="Disordered" evidence="1">
    <location>
        <begin position="467"/>
        <end position="490"/>
    </location>
</feature>
<dbReference type="Proteomes" id="UP001549921">
    <property type="component" value="Unassembled WGS sequence"/>
</dbReference>
<sequence length="691" mass="79655">MKFHYKGCKFHELFESRNVRRAMANNLEKMKNAKAKEVKKKINNMLTTFENKNFDLMQNMVVNYLNSLYGDKAESKFKVVLDKLSKYRRLSNRDDLDLVKIIRYALRSIVFDHYSRLNYRTRKDLKLKLDAFWANLGIPEKEGHHIWQFKPLDGDEKLDEEHGDGSGSVEVELHKTNKKRKPKKTGRERNKQTTRKHLTFITLYPEVITTLKGKRHKTKSTKSSKHLREQESTKRLKDKSKKPRAVRKIISEHEAVIDVRRDTLSRIFAASVEILHPASKEVLETTIAPTSKAHKRHRPVQRVELHKKHPRLKKRQHPRTKKRHYLRTEKSRKNKRVHTAQTESNEGMSILSFESNEVVTTKSFRKSNLNDSLVSNDTTDSVDQNERWEELPRSTVDEILPTTIPVSVIRRISDLEKELRDVKAQINATNKEDSYEGPPVYETLDFWEGTTESQATTSTPILTTKGVSTTRSTAGTTTKTASTTTTTTTKPTTTTIKTTIKTAVRTTKKLTTKKVNNTDGAIFRSKNKNESEVNKKVTKWPDIVRLYNQPEPEQLDNIRLYNQPDKKVAVKQVSEKEGLENKEDIKSNVTELDELDPTKFNSSEVDYFNEKMPKNLTAMEMIERYLNDTKAIGGDKIQHVVRKQMMDDLGLFSENPEDANLTALLPSTPSMSDKAADPMNFLDDVGDTDLK</sequence>
<feature type="region of interest" description="Disordered" evidence="1">
    <location>
        <begin position="157"/>
        <end position="195"/>
    </location>
</feature>
<accession>A0ABD0S3X0</accession>
<evidence type="ECO:0000313" key="2">
    <source>
        <dbReference type="EMBL" id="KAL0808774.1"/>
    </source>
</evidence>
<feature type="compositionally biased region" description="Basic residues" evidence="1">
    <location>
        <begin position="212"/>
        <end position="225"/>
    </location>
</feature>
<feature type="compositionally biased region" description="Basic and acidic residues" evidence="1">
    <location>
        <begin position="226"/>
        <end position="235"/>
    </location>
</feature>
<gene>
    <name evidence="2" type="ORF">ABMA28_012454</name>
</gene>
<feature type="region of interest" description="Disordered" evidence="1">
    <location>
        <begin position="665"/>
        <end position="691"/>
    </location>
</feature>
<dbReference type="EMBL" id="JBEDNZ010000030">
    <property type="protein sequence ID" value="KAL0808774.1"/>
    <property type="molecule type" value="Genomic_DNA"/>
</dbReference>
<organism evidence="2 3">
    <name type="scientific">Loxostege sticticalis</name>
    <name type="common">Beet webworm moth</name>
    <dbReference type="NCBI Taxonomy" id="481309"/>
    <lineage>
        <taxon>Eukaryota</taxon>
        <taxon>Metazoa</taxon>
        <taxon>Ecdysozoa</taxon>
        <taxon>Arthropoda</taxon>
        <taxon>Hexapoda</taxon>
        <taxon>Insecta</taxon>
        <taxon>Pterygota</taxon>
        <taxon>Neoptera</taxon>
        <taxon>Endopterygota</taxon>
        <taxon>Lepidoptera</taxon>
        <taxon>Glossata</taxon>
        <taxon>Ditrysia</taxon>
        <taxon>Pyraloidea</taxon>
        <taxon>Crambidae</taxon>
        <taxon>Pyraustinae</taxon>
        <taxon>Loxostege</taxon>
    </lineage>
</organism>
<proteinExistence type="predicted"/>
<name>A0ABD0S3X0_LOXSC</name>
<dbReference type="AlphaFoldDB" id="A0ABD0S3X0"/>
<comment type="caution">
    <text evidence="2">The sequence shown here is derived from an EMBL/GenBank/DDBJ whole genome shotgun (WGS) entry which is preliminary data.</text>
</comment>